<dbReference type="STRING" id="1797737.A2196_05120"/>
<evidence type="ECO:0008006" key="3">
    <source>
        <dbReference type="Google" id="ProtNLM"/>
    </source>
</evidence>
<gene>
    <name evidence="1" type="ORF">A2196_05120</name>
</gene>
<feature type="non-terminal residue" evidence="1">
    <location>
        <position position="468"/>
    </location>
</feature>
<sequence>MSPKSAKRSSPPFDRTQGLRINYNLPEIENRLEKFIYDVENESRLVRAGLKEKAETVKIYQKYKDLFSREVLEVVKNQIDQTRGSSSLFGGSSDSRRNREVRLEILERIYFTLVSGIIGFKTANLDDAIKTYFSKAKVKIDSEELAYFQLSPKIAKEPIFIKREKYDDSAEKVIVKINPKQLAVLQEEIRILKSLGFSGYLNYYSQAKKVDYADFFQIVQKIKKETDNLWEKTMSKVSQEIFGKPFKNIRACHLLYLRSMSLYDNFYPKEKVVAVFLEFTKGLGLFDLLSTVNIDDKNRPSKNPRAWCSWPKPPEEVHLQIKPIGGEQDFEAMLHEGGHALHGAGIFKSLPFAFRNISRSNALTETYAFILEDLVFDPLWLSSFLNVSAYTAERIKKHAYFVNLMLLRRYLGKFSYEYEMFSKAELFKGPSLYAKNLQSTTGFVSQKTNWLWDMDSGFYSADYLRAWI</sequence>
<dbReference type="AlphaFoldDB" id="A0A1F5HD35"/>
<evidence type="ECO:0000313" key="1">
    <source>
        <dbReference type="EMBL" id="OGE01962.1"/>
    </source>
</evidence>
<name>A0A1F5HD35_9BACT</name>
<dbReference type="Proteomes" id="UP000176751">
    <property type="component" value="Unassembled WGS sequence"/>
</dbReference>
<dbReference type="EMBL" id="MFCA01000022">
    <property type="protein sequence ID" value="OGE01962.1"/>
    <property type="molecule type" value="Genomic_DNA"/>
</dbReference>
<proteinExistence type="predicted"/>
<protein>
    <recommendedName>
        <fullName evidence="3">Peptidase M3A/M3B catalytic domain-containing protein</fullName>
    </recommendedName>
</protein>
<reference evidence="1 2" key="1">
    <citation type="journal article" date="2016" name="Nat. Commun.">
        <title>Thousands of microbial genomes shed light on interconnected biogeochemical processes in an aquifer system.</title>
        <authorList>
            <person name="Anantharaman K."/>
            <person name="Brown C.T."/>
            <person name="Hug L.A."/>
            <person name="Sharon I."/>
            <person name="Castelle C.J."/>
            <person name="Probst A.J."/>
            <person name="Thomas B.C."/>
            <person name="Singh A."/>
            <person name="Wilkins M.J."/>
            <person name="Karaoz U."/>
            <person name="Brodie E.L."/>
            <person name="Williams K.H."/>
            <person name="Hubbard S.S."/>
            <person name="Banfield J.F."/>
        </authorList>
    </citation>
    <scope>NUCLEOTIDE SEQUENCE [LARGE SCALE GENOMIC DNA]</scope>
</reference>
<dbReference type="Gene3D" id="1.10.1370.30">
    <property type="match status" value="1"/>
</dbReference>
<dbReference type="SUPFAM" id="SSF55486">
    <property type="entry name" value="Metalloproteases ('zincins'), catalytic domain"/>
    <property type="match status" value="1"/>
</dbReference>
<accession>A0A1F5HD35</accession>
<comment type="caution">
    <text evidence="1">The sequence shown here is derived from an EMBL/GenBank/DDBJ whole genome shotgun (WGS) entry which is preliminary data.</text>
</comment>
<evidence type="ECO:0000313" key="2">
    <source>
        <dbReference type="Proteomes" id="UP000176751"/>
    </source>
</evidence>
<organism evidence="1 2">
    <name type="scientific">Candidatus Curtissbacteria bacterium RIFOXYA1_FULL_41_14</name>
    <dbReference type="NCBI Taxonomy" id="1797737"/>
    <lineage>
        <taxon>Bacteria</taxon>
        <taxon>Candidatus Curtissiibacteriota</taxon>
    </lineage>
</organism>